<dbReference type="InterPro" id="IPR047865">
    <property type="entry name" value="Ribosomal_uL10_bac_type"/>
</dbReference>
<dbReference type="PANTHER" id="PTHR11560">
    <property type="entry name" value="39S RIBOSOMAL PROTEIN L10, MITOCHONDRIAL"/>
    <property type="match status" value="1"/>
</dbReference>
<dbReference type="Gene3D" id="3.30.70.1730">
    <property type="match status" value="1"/>
</dbReference>
<name>A0ABR1AI13_POLSC</name>
<keyword evidence="5" id="KW-1185">Reference proteome</keyword>
<dbReference type="EMBL" id="JAWJWF010000049">
    <property type="protein sequence ID" value="KAK6619387.1"/>
    <property type="molecule type" value="Genomic_DNA"/>
</dbReference>
<sequence length="245" mass="27866">MTSSLKGLLRGVLQPQLQCVRFKSKIRITKPNPPHFRRHVVEKLCVPFVSRERRFPHIPLLQNCDANKEKPPYQESPLAMIMAKELRNWFDHSKLIGLFHMNSMDEEDRFDHAVTLKQAGFKMFTFETEIVKKAVTGTIYEPILILFQSHTAIVVSQDPNLNVLLETCKKLPLLILMGAVINNNTLLDHLKIEQYGKLENIESAQLQLTGVLNVASQNLVQQLNSHPFSLVQCLSQISKGEGSKS</sequence>
<evidence type="ECO:0000256" key="3">
    <source>
        <dbReference type="ARBA" id="ARBA00035716"/>
    </source>
</evidence>
<dbReference type="Proteomes" id="UP001359485">
    <property type="component" value="Unassembled WGS sequence"/>
</dbReference>
<dbReference type="SUPFAM" id="SSF160369">
    <property type="entry name" value="Ribosomal protein L10-like"/>
    <property type="match status" value="1"/>
</dbReference>
<comment type="similarity">
    <text evidence="1">Belongs to the universal ribosomal protein uL10 family.</text>
</comment>
<proteinExistence type="inferred from homology"/>
<gene>
    <name evidence="4" type="ORF">RUM44_003769</name>
</gene>
<accession>A0ABR1AI13</accession>
<comment type="caution">
    <text evidence="4">The sequence shown here is derived from an EMBL/GenBank/DDBJ whole genome shotgun (WGS) entry which is preliminary data.</text>
</comment>
<protein>
    <recommendedName>
        <fullName evidence="2">Large ribosomal subunit protein uL10m</fullName>
    </recommendedName>
    <alternativeName>
        <fullName evidence="3">39S ribosomal protein L10, mitochondrial</fullName>
    </alternativeName>
</protein>
<evidence type="ECO:0000313" key="5">
    <source>
        <dbReference type="Proteomes" id="UP001359485"/>
    </source>
</evidence>
<evidence type="ECO:0000256" key="1">
    <source>
        <dbReference type="ARBA" id="ARBA00008889"/>
    </source>
</evidence>
<evidence type="ECO:0000313" key="4">
    <source>
        <dbReference type="EMBL" id="KAK6619387.1"/>
    </source>
</evidence>
<reference evidence="4 5" key="1">
    <citation type="submission" date="2023-09" db="EMBL/GenBank/DDBJ databases">
        <title>Genomes of two closely related lineages of the louse Polyplax serrata with different host specificities.</title>
        <authorList>
            <person name="Martinu J."/>
            <person name="Tarabai H."/>
            <person name="Stefka J."/>
            <person name="Hypsa V."/>
        </authorList>
    </citation>
    <scope>NUCLEOTIDE SEQUENCE [LARGE SCALE GENOMIC DNA]</scope>
    <source>
        <strain evidence="4">98ZLc_SE</strain>
    </source>
</reference>
<dbReference type="InterPro" id="IPR043141">
    <property type="entry name" value="Ribosomal_uL10-like_sf"/>
</dbReference>
<organism evidence="4 5">
    <name type="scientific">Polyplax serrata</name>
    <name type="common">Common mouse louse</name>
    <dbReference type="NCBI Taxonomy" id="468196"/>
    <lineage>
        <taxon>Eukaryota</taxon>
        <taxon>Metazoa</taxon>
        <taxon>Ecdysozoa</taxon>
        <taxon>Arthropoda</taxon>
        <taxon>Hexapoda</taxon>
        <taxon>Insecta</taxon>
        <taxon>Pterygota</taxon>
        <taxon>Neoptera</taxon>
        <taxon>Paraneoptera</taxon>
        <taxon>Psocodea</taxon>
        <taxon>Troctomorpha</taxon>
        <taxon>Phthiraptera</taxon>
        <taxon>Anoplura</taxon>
        <taxon>Polyplacidae</taxon>
        <taxon>Polyplax</taxon>
    </lineage>
</organism>
<evidence type="ECO:0000256" key="2">
    <source>
        <dbReference type="ARBA" id="ARBA00035707"/>
    </source>
</evidence>